<dbReference type="Proteomes" id="UP000789508">
    <property type="component" value="Unassembled WGS sequence"/>
</dbReference>
<dbReference type="InterPro" id="IPR003593">
    <property type="entry name" value="AAA+_ATPase"/>
</dbReference>
<dbReference type="AlphaFoldDB" id="A0A9N9FWZ2"/>
<name>A0A9N9FWZ2_9GLOM</name>
<accession>A0A9N9FWZ2</accession>
<feature type="coiled-coil region" evidence="1">
    <location>
        <begin position="276"/>
        <end position="310"/>
    </location>
</feature>
<feature type="domain" description="AAA+ ATPase" evidence="2">
    <location>
        <begin position="23"/>
        <end position="164"/>
    </location>
</feature>
<keyword evidence="1" id="KW-0175">Coiled coil</keyword>
<proteinExistence type="predicted"/>
<evidence type="ECO:0000313" key="3">
    <source>
        <dbReference type="EMBL" id="CAG8568608.1"/>
    </source>
</evidence>
<organism evidence="3 4">
    <name type="scientific">Ambispora leptoticha</name>
    <dbReference type="NCBI Taxonomy" id="144679"/>
    <lineage>
        <taxon>Eukaryota</taxon>
        <taxon>Fungi</taxon>
        <taxon>Fungi incertae sedis</taxon>
        <taxon>Mucoromycota</taxon>
        <taxon>Glomeromycotina</taxon>
        <taxon>Glomeromycetes</taxon>
        <taxon>Archaeosporales</taxon>
        <taxon>Ambisporaceae</taxon>
        <taxon>Ambispora</taxon>
    </lineage>
</organism>
<dbReference type="EMBL" id="CAJVPS010002440">
    <property type="protein sequence ID" value="CAG8568608.1"/>
    <property type="molecule type" value="Genomic_DNA"/>
</dbReference>
<sequence>MSMESLKVLVNPARGQIDQTSGKDNNALFYGAPGTGKTSITKRLCLRTNRFPVIEIKVDNFGFTRSSDGEVRYILFVDEANQISENSLKHSPSYLRFLKECMEGVNKEKQSQNLWIFATNYLDEVDKAVYRPGRLKNPRDDKLEDVMKEVKDTVDIRIDELNDLLQQVGTAINNMCTSLQTVTKDILFFGGLLGAPFTGGLSLLGCAPKLFGGGGNQQTQQAPAEAFNLLNKSIEELANMRKDLEAARSNYKPGVDTSKEVLCINCGNSVKKAKNFEKQQKENQTQRQLVNDYSNEFKKLKHELNNKVKTTDLGISDL</sequence>
<evidence type="ECO:0000259" key="2">
    <source>
        <dbReference type="SMART" id="SM00382"/>
    </source>
</evidence>
<dbReference type="Pfam" id="PF00004">
    <property type="entry name" value="AAA"/>
    <property type="match status" value="1"/>
</dbReference>
<keyword evidence="4" id="KW-1185">Reference proteome</keyword>
<dbReference type="SMART" id="SM00382">
    <property type="entry name" value="AAA"/>
    <property type="match status" value="1"/>
</dbReference>
<evidence type="ECO:0000313" key="4">
    <source>
        <dbReference type="Proteomes" id="UP000789508"/>
    </source>
</evidence>
<reference evidence="3" key="1">
    <citation type="submission" date="2021-06" db="EMBL/GenBank/DDBJ databases">
        <authorList>
            <person name="Kallberg Y."/>
            <person name="Tangrot J."/>
            <person name="Rosling A."/>
        </authorList>
    </citation>
    <scope>NUCLEOTIDE SEQUENCE</scope>
    <source>
        <strain evidence="3">FL130A</strain>
    </source>
</reference>
<comment type="caution">
    <text evidence="3">The sequence shown here is derived from an EMBL/GenBank/DDBJ whole genome shotgun (WGS) entry which is preliminary data.</text>
</comment>
<evidence type="ECO:0000256" key="1">
    <source>
        <dbReference type="SAM" id="Coils"/>
    </source>
</evidence>
<dbReference type="GO" id="GO:0016887">
    <property type="term" value="F:ATP hydrolysis activity"/>
    <property type="evidence" value="ECO:0007669"/>
    <property type="project" value="InterPro"/>
</dbReference>
<dbReference type="SUPFAM" id="SSF52540">
    <property type="entry name" value="P-loop containing nucleoside triphosphate hydrolases"/>
    <property type="match status" value="1"/>
</dbReference>
<gene>
    <name evidence="3" type="ORF">ALEPTO_LOCUS6706</name>
</gene>
<protein>
    <submittedName>
        <fullName evidence="3">4151_t:CDS:1</fullName>
    </submittedName>
</protein>
<dbReference type="InterPro" id="IPR027417">
    <property type="entry name" value="P-loop_NTPase"/>
</dbReference>
<dbReference type="Gene3D" id="3.40.50.300">
    <property type="entry name" value="P-loop containing nucleotide triphosphate hydrolases"/>
    <property type="match status" value="1"/>
</dbReference>
<dbReference type="GO" id="GO:0005524">
    <property type="term" value="F:ATP binding"/>
    <property type="evidence" value="ECO:0007669"/>
    <property type="project" value="InterPro"/>
</dbReference>
<dbReference type="OrthoDB" id="2446464at2759"/>
<dbReference type="InterPro" id="IPR003959">
    <property type="entry name" value="ATPase_AAA_core"/>
</dbReference>